<dbReference type="Proteomes" id="UP000037505">
    <property type="component" value="Unassembled WGS sequence"/>
</dbReference>
<protein>
    <submittedName>
        <fullName evidence="1">Uncharacterized protein</fullName>
    </submittedName>
</protein>
<dbReference type="OrthoDB" id="4509327at2759"/>
<organism evidence="1 2">
    <name type="scientific">Aspergillus nomiae NRRL (strain ATCC 15546 / NRRL 13137 / CBS 260.88 / M93)</name>
    <dbReference type="NCBI Taxonomy" id="1509407"/>
    <lineage>
        <taxon>Eukaryota</taxon>
        <taxon>Fungi</taxon>
        <taxon>Dikarya</taxon>
        <taxon>Ascomycota</taxon>
        <taxon>Pezizomycotina</taxon>
        <taxon>Eurotiomycetes</taxon>
        <taxon>Eurotiomycetidae</taxon>
        <taxon>Eurotiales</taxon>
        <taxon>Aspergillaceae</taxon>
        <taxon>Aspergillus</taxon>
        <taxon>Aspergillus subgen. Circumdati</taxon>
    </lineage>
</organism>
<name>A0A0L1ITW9_ASPN3</name>
<sequence length="177" mass="20829">MTSLLEERIRKVILRMSGHNNCVEWQETLKSWTDDEIVKEMMKWTMPAVKVLMNREEPPTFKDLKDIPWVSTRQLGVYLKLIFESLENPTAFDHFVYPGSAIRWDVGGLNHHRRGHESKPGPRRQQKFGTLFKVEMDCHFPSIKKEESVRHLCLFAMAMYTYIFGAFRNPDENQVLA</sequence>
<dbReference type="GeneID" id="26811391"/>
<gene>
    <name evidence="1" type="ORF">ANOM_009587</name>
</gene>
<dbReference type="EMBL" id="JNOM01000298">
    <property type="protein sequence ID" value="KNG83016.1"/>
    <property type="molecule type" value="Genomic_DNA"/>
</dbReference>
<evidence type="ECO:0000313" key="2">
    <source>
        <dbReference type="Proteomes" id="UP000037505"/>
    </source>
</evidence>
<comment type="caution">
    <text evidence="1">The sequence shown here is derived from an EMBL/GenBank/DDBJ whole genome shotgun (WGS) entry which is preliminary data.</text>
</comment>
<accession>A0A0L1ITW9</accession>
<reference evidence="1 2" key="1">
    <citation type="submission" date="2014-06" db="EMBL/GenBank/DDBJ databases">
        <title>The Genome of the Aflatoxigenic Filamentous Fungus Aspergillus nomius.</title>
        <authorList>
            <person name="Moore M.G."/>
            <person name="Shannon B.M."/>
            <person name="Brian M.M."/>
        </authorList>
    </citation>
    <scope>NUCLEOTIDE SEQUENCE [LARGE SCALE GENOMIC DNA]</scope>
    <source>
        <strain evidence="1 2">NRRL 13137</strain>
    </source>
</reference>
<dbReference type="RefSeq" id="XP_015403939.1">
    <property type="nucleotide sequence ID" value="XM_015554843.1"/>
</dbReference>
<evidence type="ECO:0000313" key="1">
    <source>
        <dbReference type="EMBL" id="KNG83016.1"/>
    </source>
</evidence>
<keyword evidence="2" id="KW-1185">Reference proteome</keyword>
<proteinExistence type="predicted"/>
<dbReference type="AlphaFoldDB" id="A0A0L1ITW9"/>